<dbReference type="OrthoDB" id="2454082at2"/>
<dbReference type="AlphaFoldDB" id="A0A4Q2KDM7"/>
<gene>
    <name evidence="1" type="ORF">ESZ91_04240</name>
</gene>
<evidence type="ECO:0000313" key="2">
    <source>
        <dbReference type="Proteomes" id="UP000291269"/>
    </source>
</evidence>
<evidence type="ECO:0000313" key="1">
    <source>
        <dbReference type="EMBL" id="RXZ61612.1"/>
    </source>
</evidence>
<dbReference type="EMBL" id="SDOZ01000002">
    <property type="protein sequence ID" value="RXZ61612.1"/>
    <property type="molecule type" value="Genomic_DNA"/>
</dbReference>
<evidence type="ECO:0008006" key="3">
    <source>
        <dbReference type="Google" id="ProtNLM"/>
    </source>
</evidence>
<proteinExistence type="predicted"/>
<organism evidence="1 2">
    <name type="scientific">Candidatus Borkfalkia ceftriaxoniphila</name>
    <dbReference type="NCBI Taxonomy" id="2508949"/>
    <lineage>
        <taxon>Bacteria</taxon>
        <taxon>Bacillati</taxon>
        <taxon>Bacillota</taxon>
        <taxon>Clostridia</taxon>
        <taxon>Christensenellales</taxon>
        <taxon>Christensenellaceae</taxon>
        <taxon>Candidatus Borkfalkia</taxon>
    </lineage>
</organism>
<sequence length="99" mass="11802">MESMDTIRKELKEVRYYYANREMFDQAAKDVGENEIIKTVNRYNAAVQKAPVKLYALYIGLYVGNRTQEALAQDMNFSPDYIYRQHRKLLRFLQGEIKR</sequence>
<dbReference type="Proteomes" id="UP000291269">
    <property type="component" value="Unassembled WGS sequence"/>
</dbReference>
<protein>
    <recommendedName>
        <fullName evidence="3">Sigma-70 family RNA polymerase sigma factor</fullName>
    </recommendedName>
</protein>
<dbReference type="RefSeq" id="WP_129224448.1">
    <property type="nucleotide sequence ID" value="NZ_SDOZ01000002.1"/>
</dbReference>
<name>A0A4Q2KDM7_9FIRM</name>
<comment type="caution">
    <text evidence="1">The sequence shown here is derived from an EMBL/GenBank/DDBJ whole genome shotgun (WGS) entry which is preliminary data.</text>
</comment>
<accession>A0A4Q2KDM7</accession>
<keyword evidence="2" id="KW-1185">Reference proteome</keyword>
<reference evidence="1 2" key="1">
    <citation type="journal article" date="2019" name="Gut">
        <title>Antibiotics-induced monodominance of a novel gut bacterial order.</title>
        <authorList>
            <person name="Hildebrand F."/>
            <person name="Moitinho-Silva L."/>
            <person name="Blasche S."/>
            <person name="Jahn M.T."/>
            <person name="Gossmann T.I."/>
            <person name="Heuerta-Cepas J."/>
            <person name="Hercog R."/>
            <person name="Luetge M."/>
            <person name="Bahram M."/>
            <person name="Pryszlak A."/>
            <person name="Alves R.J."/>
            <person name="Waszak S.M."/>
            <person name="Zhu A."/>
            <person name="Ye L."/>
            <person name="Costea P.I."/>
            <person name="Aalvink S."/>
            <person name="Belzer C."/>
            <person name="Forslund S.K."/>
            <person name="Sunagawa S."/>
            <person name="Hentschel U."/>
            <person name="Merten C."/>
            <person name="Patil K.R."/>
            <person name="Benes V."/>
            <person name="Bork P."/>
        </authorList>
    </citation>
    <scope>NUCLEOTIDE SEQUENCE [LARGE SCALE GENOMIC DNA]</scope>
    <source>
        <strain evidence="1 2">HDS1380</strain>
    </source>
</reference>